<evidence type="ECO:0000313" key="3">
    <source>
        <dbReference type="Proteomes" id="UP000694522"/>
    </source>
</evidence>
<evidence type="ECO:0000256" key="1">
    <source>
        <dbReference type="SAM" id="Phobius"/>
    </source>
</evidence>
<sequence>AEPLVLVAFLKLQRVRRQLPPGPIPLPVFGTLIQMNFQFNRDLLMKVFIFRCSYLFKSLCYFPFLICWFGSQNKKGYCSIKLFTRLRKVALEVLNV</sequence>
<accession>A0A8B9F9U3</accession>
<reference evidence="2" key="1">
    <citation type="submission" date="2025-08" db="UniProtKB">
        <authorList>
            <consortium name="Ensembl"/>
        </authorList>
    </citation>
    <scope>IDENTIFICATION</scope>
</reference>
<keyword evidence="1" id="KW-1133">Transmembrane helix</keyword>
<dbReference type="AlphaFoldDB" id="A0A8B9F9U3"/>
<proteinExistence type="predicted"/>
<dbReference type="Proteomes" id="UP000694522">
    <property type="component" value="Unplaced"/>
</dbReference>
<name>A0A8B9F9U3_9PSIT</name>
<feature type="transmembrane region" description="Helical" evidence="1">
    <location>
        <begin position="48"/>
        <end position="71"/>
    </location>
</feature>
<dbReference type="Ensembl" id="ENSACOT00000006833.1">
    <property type="protein sequence ID" value="ENSACOP00000006600.1"/>
    <property type="gene ID" value="ENSACOG00000004618.1"/>
</dbReference>
<evidence type="ECO:0000313" key="2">
    <source>
        <dbReference type="Ensembl" id="ENSACOP00000006600.1"/>
    </source>
</evidence>
<keyword evidence="1" id="KW-0472">Membrane</keyword>
<keyword evidence="3" id="KW-1185">Reference proteome</keyword>
<organism evidence="2 3">
    <name type="scientific">Amazona collaria</name>
    <name type="common">yellow-billed parrot</name>
    <dbReference type="NCBI Taxonomy" id="241587"/>
    <lineage>
        <taxon>Eukaryota</taxon>
        <taxon>Metazoa</taxon>
        <taxon>Chordata</taxon>
        <taxon>Craniata</taxon>
        <taxon>Vertebrata</taxon>
        <taxon>Euteleostomi</taxon>
        <taxon>Archelosauria</taxon>
        <taxon>Archosauria</taxon>
        <taxon>Dinosauria</taxon>
        <taxon>Saurischia</taxon>
        <taxon>Theropoda</taxon>
        <taxon>Coelurosauria</taxon>
        <taxon>Aves</taxon>
        <taxon>Neognathae</taxon>
        <taxon>Neoaves</taxon>
        <taxon>Telluraves</taxon>
        <taxon>Australaves</taxon>
        <taxon>Psittaciformes</taxon>
        <taxon>Psittacidae</taxon>
        <taxon>Amazona</taxon>
    </lineage>
</organism>
<keyword evidence="1" id="KW-0812">Transmembrane</keyword>
<protein>
    <submittedName>
        <fullName evidence="2">Uncharacterized protein</fullName>
    </submittedName>
</protein>
<reference evidence="2" key="2">
    <citation type="submission" date="2025-09" db="UniProtKB">
        <authorList>
            <consortium name="Ensembl"/>
        </authorList>
    </citation>
    <scope>IDENTIFICATION</scope>
</reference>